<evidence type="ECO:0000256" key="2">
    <source>
        <dbReference type="ARBA" id="ARBA00023125"/>
    </source>
</evidence>
<accession>A0A1H3JXR1</accession>
<dbReference type="InterPro" id="IPR013762">
    <property type="entry name" value="Integrase-like_cat_sf"/>
</dbReference>
<keyword evidence="9" id="KW-1185">Reference proteome</keyword>
<dbReference type="PROSITE" id="PS51900">
    <property type="entry name" value="CB"/>
    <property type="match status" value="1"/>
</dbReference>
<evidence type="ECO:0000313" key="9">
    <source>
        <dbReference type="Proteomes" id="UP000199170"/>
    </source>
</evidence>
<proteinExistence type="predicted"/>
<evidence type="ECO:0000259" key="7">
    <source>
        <dbReference type="PROSITE" id="PS51900"/>
    </source>
</evidence>
<dbReference type="Gene3D" id="1.10.443.10">
    <property type="entry name" value="Intergrase catalytic core"/>
    <property type="match status" value="1"/>
</dbReference>
<dbReference type="AlphaFoldDB" id="A0A1H3JXR1"/>
<dbReference type="GO" id="GO:0015074">
    <property type="term" value="P:DNA integration"/>
    <property type="evidence" value="ECO:0007669"/>
    <property type="project" value="UniProtKB-KW"/>
</dbReference>
<dbReference type="EMBL" id="FNPB01000016">
    <property type="protein sequence ID" value="SDY44750.1"/>
    <property type="molecule type" value="Genomic_DNA"/>
</dbReference>
<reference evidence="9" key="1">
    <citation type="submission" date="2016-10" db="EMBL/GenBank/DDBJ databases">
        <authorList>
            <person name="Varghese N."/>
            <person name="Submissions S."/>
        </authorList>
    </citation>
    <scope>NUCLEOTIDE SEQUENCE [LARGE SCALE GENOMIC DNA]</scope>
    <source>
        <strain evidence="9">CGMCC 1.10118</strain>
    </source>
</reference>
<feature type="domain" description="Tyr recombinase" evidence="6">
    <location>
        <begin position="116"/>
        <end position="331"/>
    </location>
</feature>
<dbReference type="InterPro" id="IPR002104">
    <property type="entry name" value="Integrase_catalytic"/>
</dbReference>
<evidence type="ECO:0000256" key="1">
    <source>
        <dbReference type="ARBA" id="ARBA00022908"/>
    </source>
</evidence>
<dbReference type="CDD" id="cd00397">
    <property type="entry name" value="DNA_BRE_C"/>
    <property type="match status" value="1"/>
</dbReference>
<dbReference type="InterPro" id="IPR044068">
    <property type="entry name" value="CB"/>
</dbReference>
<evidence type="ECO:0000259" key="6">
    <source>
        <dbReference type="PROSITE" id="PS51898"/>
    </source>
</evidence>
<dbReference type="STRING" id="660517.SAMN04487946_11621"/>
<keyword evidence="2 4" id="KW-0238">DNA-binding</keyword>
<feature type="region of interest" description="Disordered" evidence="5">
    <location>
        <begin position="318"/>
        <end position="337"/>
    </location>
</feature>
<dbReference type="InterPro" id="IPR010998">
    <property type="entry name" value="Integrase_recombinase_N"/>
</dbReference>
<evidence type="ECO:0000256" key="4">
    <source>
        <dbReference type="PROSITE-ProRule" id="PRU01248"/>
    </source>
</evidence>
<dbReference type="Proteomes" id="UP000199170">
    <property type="component" value="Unassembled WGS sequence"/>
</dbReference>
<feature type="domain" description="Core-binding (CB)" evidence="7">
    <location>
        <begin position="7"/>
        <end position="92"/>
    </location>
</feature>
<evidence type="ECO:0000256" key="5">
    <source>
        <dbReference type="SAM" id="MobiDB-lite"/>
    </source>
</evidence>
<evidence type="ECO:0000313" key="8">
    <source>
        <dbReference type="EMBL" id="SDY44750.1"/>
    </source>
</evidence>
<dbReference type="PANTHER" id="PTHR30349">
    <property type="entry name" value="PHAGE INTEGRASE-RELATED"/>
    <property type="match status" value="1"/>
</dbReference>
<dbReference type="Gene3D" id="1.10.150.130">
    <property type="match status" value="1"/>
</dbReference>
<dbReference type="RefSeq" id="WP_089769314.1">
    <property type="nucleotide sequence ID" value="NZ_FNPB01000016.1"/>
</dbReference>
<dbReference type="PANTHER" id="PTHR30349:SF41">
    <property type="entry name" value="INTEGRASE_RECOMBINASE PROTEIN MJ0367-RELATED"/>
    <property type="match status" value="1"/>
</dbReference>
<keyword evidence="1" id="KW-0229">DNA integration</keyword>
<name>A0A1H3JXR1_9EURY</name>
<keyword evidence="3" id="KW-0233">DNA recombination</keyword>
<evidence type="ECO:0000256" key="3">
    <source>
        <dbReference type="ARBA" id="ARBA00023172"/>
    </source>
</evidence>
<sequence>MSDLDPIDPRTALELYLEDKKGTLSRSSIKSHRYRISTFVDWLDDRGITNLNDLTGRLIKEYQLDGRKASDWAPSTEKSMLDTTRVFVRWCESIEAVDSGLSERVQSPTLTGDEGVRDQQLDAETAQEVLKNLDRFHYCSRAHVTLAVMWYTMARCGAVRSLDLADYDADKQSLRFTHRPETGTPLKNKHTSERYVAIPESLADLLDDWIELKRPDVTDEYGRDPLITTTNGRIAKGTIAGYAYKYTQPCRYNRRCPLGRNPETCESTEHAKVSSCPESVSPHPFRRGSITHWLRSDVPTQIVSDRADVSEGVIDKHYDERTDQEKMEQRREYLDNV</sequence>
<dbReference type="SUPFAM" id="SSF56349">
    <property type="entry name" value="DNA breaking-rejoining enzymes"/>
    <property type="match status" value="1"/>
</dbReference>
<dbReference type="OrthoDB" id="198497at2157"/>
<dbReference type="PROSITE" id="PS51898">
    <property type="entry name" value="TYR_RECOMBINASE"/>
    <property type="match status" value="1"/>
</dbReference>
<protein>
    <submittedName>
        <fullName evidence="8">Site-specific recombinase XerD</fullName>
    </submittedName>
</protein>
<gene>
    <name evidence="8" type="ORF">SAMN04487946_11621</name>
</gene>
<dbReference type="InterPro" id="IPR050090">
    <property type="entry name" value="Tyrosine_recombinase_XerCD"/>
</dbReference>
<dbReference type="GO" id="GO:0006310">
    <property type="term" value="P:DNA recombination"/>
    <property type="evidence" value="ECO:0007669"/>
    <property type="project" value="UniProtKB-KW"/>
</dbReference>
<organism evidence="8 9">
    <name type="scientific">Halobellus clavatus</name>
    <dbReference type="NCBI Taxonomy" id="660517"/>
    <lineage>
        <taxon>Archaea</taxon>
        <taxon>Methanobacteriati</taxon>
        <taxon>Methanobacteriota</taxon>
        <taxon>Stenosarchaea group</taxon>
        <taxon>Halobacteria</taxon>
        <taxon>Halobacteriales</taxon>
        <taxon>Haloferacaceae</taxon>
        <taxon>Halobellus</taxon>
    </lineage>
</organism>
<dbReference type="GO" id="GO:0003677">
    <property type="term" value="F:DNA binding"/>
    <property type="evidence" value="ECO:0007669"/>
    <property type="project" value="UniProtKB-UniRule"/>
</dbReference>
<dbReference type="InterPro" id="IPR011010">
    <property type="entry name" value="DNA_brk_join_enz"/>
</dbReference>